<organism evidence="2 3">
    <name type="scientific">Chloropicon primus</name>
    <dbReference type="NCBI Taxonomy" id="1764295"/>
    <lineage>
        <taxon>Eukaryota</taxon>
        <taxon>Viridiplantae</taxon>
        <taxon>Chlorophyta</taxon>
        <taxon>Chloropicophyceae</taxon>
        <taxon>Chloropicales</taxon>
        <taxon>Chloropicaceae</taxon>
        <taxon>Chloropicon</taxon>
    </lineage>
</organism>
<keyword evidence="3" id="KW-1185">Reference proteome</keyword>
<reference evidence="2 3" key="1">
    <citation type="submission" date="2018-07" db="EMBL/GenBank/DDBJ databases">
        <title>The complete nuclear genome of the prasinophyte Chloropicon primus (CCMP1205).</title>
        <authorList>
            <person name="Pombert J.-F."/>
            <person name="Otis C."/>
            <person name="Turmel M."/>
            <person name="Lemieux C."/>
        </authorList>
    </citation>
    <scope>NUCLEOTIDE SEQUENCE [LARGE SCALE GENOMIC DNA]</scope>
    <source>
        <strain evidence="2 3">CCMP1205</strain>
    </source>
</reference>
<protein>
    <submittedName>
        <fullName evidence="2">Uncharacterized protein</fullName>
    </submittedName>
</protein>
<evidence type="ECO:0000256" key="1">
    <source>
        <dbReference type="SAM" id="MobiDB-lite"/>
    </source>
</evidence>
<gene>
    <name evidence="2" type="ORF">A3770_09p56810</name>
</gene>
<sequence>MEAQAEVTVDAAWSEEAACTCRNSQGHRVPGSLFVACETLAEKNLEEEASGGRGDGDGDGDGDDQGGLLSMSHGQRRGYVFPGERVKVLCTIEEDVTDEELEDLEKKNCYWLGLTRFEEEEEEERRGEGAAMCVDTLDASSVSREVEESMVSPVAGLARALCKCWKEEGRAVICLEASVPREFPASGCSVLLDVKQYLRYPLGGTDAEDLYEHFLCRRWTRKVEVFNPVEVKSFVAGGQASRGGETSGDVFVSVTVANVLPPRIDCVLSMQNFQVLSDPMEAVKISQVYPNKVGKSHAEVSPGTEYSFAIRTEWDDRGSEGSKEPKVAVDLLLSVSTSVSSSPLLYVHRLDWVETRSPGRPDHADRSQAAQGVLLQSKT</sequence>
<dbReference type="EMBL" id="CP031042">
    <property type="protein sequence ID" value="QDZ23163.1"/>
    <property type="molecule type" value="Genomic_DNA"/>
</dbReference>
<evidence type="ECO:0000313" key="2">
    <source>
        <dbReference type="EMBL" id="QDZ23163.1"/>
    </source>
</evidence>
<name>A0A5B8MRT1_9CHLO</name>
<dbReference type="AlphaFoldDB" id="A0A5B8MRT1"/>
<feature type="compositionally biased region" description="Polar residues" evidence="1">
    <location>
        <begin position="368"/>
        <end position="379"/>
    </location>
</feature>
<feature type="region of interest" description="Disordered" evidence="1">
    <location>
        <begin position="356"/>
        <end position="379"/>
    </location>
</feature>
<accession>A0A5B8MRT1</accession>
<feature type="region of interest" description="Disordered" evidence="1">
    <location>
        <begin position="46"/>
        <end position="74"/>
    </location>
</feature>
<proteinExistence type="predicted"/>
<dbReference type="Proteomes" id="UP000316726">
    <property type="component" value="Chromosome 9"/>
</dbReference>
<feature type="compositionally biased region" description="Basic and acidic residues" evidence="1">
    <location>
        <begin position="356"/>
        <end position="366"/>
    </location>
</feature>
<evidence type="ECO:0000313" key="3">
    <source>
        <dbReference type="Proteomes" id="UP000316726"/>
    </source>
</evidence>